<dbReference type="EMBL" id="JAVDUU010000003">
    <property type="protein sequence ID" value="MDR6943533.1"/>
    <property type="molecule type" value="Genomic_DNA"/>
</dbReference>
<evidence type="ECO:0000313" key="3">
    <source>
        <dbReference type="Proteomes" id="UP001247620"/>
    </source>
</evidence>
<gene>
    <name evidence="2" type="ORF">J2W55_003386</name>
</gene>
<feature type="domain" description="Phosphatidic acid phosphatase type 2/haloperoxidase" evidence="1">
    <location>
        <begin position="400"/>
        <end position="508"/>
    </location>
</feature>
<sequence>MKKTLLYIIPTIFLGVGILASSCKKDIVERTSLYPALTPGNLDLNADTWKPVLISDFNTLSVAAPDATTSPAYAADINEIKALQRNLTDDQKASIKYWSAGSVLRWNEILRQLVAKHNVPPYQNADGTYPAPNSANPFNYPEFPFSNPPYAARAYAYVSAAQYDALVAAWHFKNMYKRAAPYKNDPAIKALVPVSELPSYPSEDAVAAGAAVEIMKLLFPTEISFIQQKADEEKLYRIMAGANTRAELNAGESLGKQVAALFAARARTDRAGKAIGSPDIWKSFETIAAAKGEKFWISLETPKRPPMLPLFSKVIPFLFDTLTVAAIRPAPPYLTNSPEFKKEAEEVLGFSKNRTRDHEELVAFWADGVGTYTPTGHWNAIAADEFVKQNYSEVRWARNFAILNMAEMDAAIVCWDTKYFYFNQRPSQANPEIKTLTGVPNFPAYTSGHSNFSGAAATVLTYLLPDRGTKFTDLAHNAAMSRLYGAIHYRSDCEVGLVTGNKVGQYAVQRAKTDGADK</sequence>
<name>A0ABU1TDP5_9SPHI</name>
<proteinExistence type="predicted"/>
<dbReference type="SMART" id="SM00014">
    <property type="entry name" value="acidPPc"/>
    <property type="match status" value="1"/>
</dbReference>
<evidence type="ECO:0000313" key="2">
    <source>
        <dbReference type="EMBL" id="MDR6943533.1"/>
    </source>
</evidence>
<protein>
    <recommendedName>
        <fullName evidence="1">Phosphatidic acid phosphatase type 2/haloperoxidase domain-containing protein</fullName>
    </recommendedName>
</protein>
<organism evidence="2 3">
    <name type="scientific">Mucilaginibacter pocheonensis</name>
    <dbReference type="NCBI Taxonomy" id="398050"/>
    <lineage>
        <taxon>Bacteria</taxon>
        <taxon>Pseudomonadati</taxon>
        <taxon>Bacteroidota</taxon>
        <taxon>Sphingobacteriia</taxon>
        <taxon>Sphingobacteriales</taxon>
        <taxon>Sphingobacteriaceae</taxon>
        <taxon>Mucilaginibacter</taxon>
    </lineage>
</organism>
<dbReference type="Proteomes" id="UP001247620">
    <property type="component" value="Unassembled WGS sequence"/>
</dbReference>
<evidence type="ECO:0000259" key="1">
    <source>
        <dbReference type="SMART" id="SM00014"/>
    </source>
</evidence>
<keyword evidence="3" id="KW-1185">Reference proteome</keyword>
<dbReference type="CDD" id="cd03398">
    <property type="entry name" value="PAP2_haloperoxidase"/>
    <property type="match status" value="1"/>
</dbReference>
<comment type="caution">
    <text evidence="2">The sequence shown here is derived from an EMBL/GenBank/DDBJ whole genome shotgun (WGS) entry which is preliminary data.</text>
</comment>
<reference evidence="2 3" key="1">
    <citation type="submission" date="2023-07" db="EMBL/GenBank/DDBJ databases">
        <title>Sorghum-associated microbial communities from plants grown in Nebraska, USA.</title>
        <authorList>
            <person name="Schachtman D."/>
        </authorList>
    </citation>
    <scope>NUCLEOTIDE SEQUENCE [LARGE SCALE GENOMIC DNA]</scope>
    <source>
        <strain evidence="2 3">3262</strain>
    </source>
</reference>
<dbReference type="PROSITE" id="PS51257">
    <property type="entry name" value="PROKAR_LIPOPROTEIN"/>
    <property type="match status" value="1"/>
</dbReference>
<dbReference type="InterPro" id="IPR000326">
    <property type="entry name" value="PAP2/HPO"/>
</dbReference>
<dbReference type="InterPro" id="IPR036938">
    <property type="entry name" value="PAP2/HPO_sf"/>
</dbReference>
<dbReference type="Pfam" id="PF01569">
    <property type="entry name" value="PAP2"/>
    <property type="match status" value="1"/>
</dbReference>
<dbReference type="Gene3D" id="1.10.606.20">
    <property type="match status" value="2"/>
</dbReference>
<dbReference type="RefSeq" id="WP_310097938.1">
    <property type="nucleotide sequence ID" value="NZ_JAVDUU010000003.1"/>
</dbReference>
<dbReference type="PANTHER" id="PTHR34599">
    <property type="entry name" value="PEROXIDASE-RELATED"/>
    <property type="match status" value="1"/>
</dbReference>
<accession>A0ABU1TDP5</accession>
<dbReference type="PANTHER" id="PTHR34599:SF1">
    <property type="entry name" value="PHOSPHATIDIC ACID PHOSPHATASE TYPE 2_HALOPEROXIDASE DOMAIN-CONTAINING PROTEIN"/>
    <property type="match status" value="1"/>
</dbReference>
<dbReference type="InterPro" id="IPR052559">
    <property type="entry name" value="V-haloperoxidase"/>
</dbReference>
<dbReference type="SUPFAM" id="SSF48317">
    <property type="entry name" value="Acid phosphatase/Vanadium-dependent haloperoxidase"/>
    <property type="match status" value="1"/>
</dbReference>